<dbReference type="EMBL" id="MU001640">
    <property type="protein sequence ID" value="KAF2479850.1"/>
    <property type="molecule type" value="Genomic_DNA"/>
</dbReference>
<feature type="compositionally biased region" description="Polar residues" evidence="1">
    <location>
        <begin position="367"/>
        <end position="379"/>
    </location>
</feature>
<dbReference type="GeneID" id="54475460"/>
<feature type="compositionally biased region" description="Polar residues" evidence="1">
    <location>
        <begin position="159"/>
        <end position="175"/>
    </location>
</feature>
<sequence>MAVTDPDVLRMMADLGLDRRDRVSAPADDAKARARGADPRESAAIAAQFDARKTKINTSLTEGEDPRAIRLRAWNNQSSFEQDEVTEQLENRWSGQGHRAALNRNIHREESEDVIENRFGEERSQFLRERANGFSVQFRVTTPPRLPGANGHGGRGLVTTPSRNPGHNRASSPSRHGTVIFGPGGRRQVATSGQTNVLRQSFAVQPVRPITAHPRPAVNGNTTFSSTTIQPQPTQAGQNTPKHTSTQAQQYHNQALWYAANPGTLCDEYHERFPDRKIYLGPARDKLIREAVVLADSGDDEQMADYVDTHQDRQWMIECAKIAKSQIEAGDEAAIEEYCVDHPRHRFFLRIAKAFYARKNGPAVVNQEENGSDEVSSLPVQPAPQQSSTSLSATSTAHKHVSSDASSSDTRGHSSDIVDDGDTNTAPSTPPTPLGLIATTFFDAAGKFLGFYHVDTSAPIQMTVNLNSRDADFNPCDLIVHLDALAESMKAMSRGSADNPLRRIDSLAGNMVDVTRGSKTNCKLEGATLGEDGLWVMDEL</sequence>
<accession>A0A6A6PII4</accession>
<keyword evidence="3" id="KW-1185">Reference proteome</keyword>
<feature type="region of interest" description="Disordered" evidence="1">
    <location>
        <begin position="211"/>
        <end position="248"/>
    </location>
</feature>
<name>A0A6A6PII4_9PEZI</name>
<feature type="compositionally biased region" description="Low complexity" evidence="1">
    <location>
        <begin position="383"/>
        <end position="396"/>
    </location>
</feature>
<feature type="compositionally biased region" description="Basic and acidic residues" evidence="1">
    <location>
        <begin position="20"/>
        <end position="41"/>
    </location>
</feature>
<feature type="region of interest" description="Disordered" evidence="1">
    <location>
        <begin position="20"/>
        <end position="43"/>
    </location>
</feature>
<feature type="compositionally biased region" description="Polar residues" evidence="1">
    <location>
        <begin position="219"/>
        <end position="248"/>
    </location>
</feature>
<feature type="region of interest" description="Disordered" evidence="1">
    <location>
        <begin position="140"/>
        <end position="193"/>
    </location>
</feature>
<dbReference type="AlphaFoldDB" id="A0A6A6PII4"/>
<organism evidence="2 3">
    <name type="scientific">Neohortaea acidophila</name>
    <dbReference type="NCBI Taxonomy" id="245834"/>
    <lineage>
        <taxon>Eukaryota</taxon>
        <taxon>Fungi</taxon>
        <taxon>Dikarya</taxon>
        <taxon>Ascomycota</taxon>
        <taxon>Pezizomycotina</taxon>
        <taxon>Dothideomycetes</taxon>
        <taxon>Dothideomycetidae</taxon>
        <taxon>Mycosphaerellales</taxon>
        <taxon>Teratosphaeriaceae</taxon>
        <taxon>Neohortaea</taxon>
    </lineage>
</organism>
<dbReference type="Proteomes" id="UP000799767">
    <property type="component" value="Unassembled WGS sequence"/>
</dbReference>
<evidence type="ECO:0000313" key="3">
    <source>
        <dbReference type="Proteomes" id="UP000799767"/>
    </source>
</evidence>
<proteinExistence type="predicted"/>
<evidence type="ECO:0000256" key="1">
    <source>
        <dbReference type="SAM" id="MobiDB-lite"/>
    </source>
</evidence>
<reference evidence="2" key="1">
    <citation type="journal article" date="2020" name="Stud. Mycol.">
        <title>101 Dothideomycetes genomes: a test case for predicting lifestyles and emergence of pathogens.</title>
        <authorList>
            <person name="Haridas S."/>
            <person name="Albert R."/>
            <person name="Binder M."/>
            <person name="Bloem J."/>
            <person name="Labutti K."/>
            <person name="Salamov A."/>
            <person name="Andreopoulos B."/>
            <person name="Baker S."/>
            <person name="Barry K."/>
            <person name="Bills G."/>
            <person name="Bluhm B."/>
            <person name="Cannon C."/>
            <person name="Castanera R."/>
            <person name="Culley D."/>
            <person name="Daum C."/>
            <person name="Ezra D."/>
            <person name="Gonzalez J."/>
            <person name="Henrissat B."/>
            <person name="Kuo A."/>
            <person name="Liang C."/>
            <person name="Lipzen A."/>
            <person name="Lutzoni F."/>
            <person name="Magnuson J."/>
            <person name="Mondo S."/>
            <person name="Nolan M."/>
            <person name="Ohm R."/>
            <person name="Pangilinan J."/>
            <person name="Park H.-J."/>
            <person name="Ramirez L."/>
            <person name="Alfaro M."/>
            <person name="Sun H."/>
            <person name="Tritt A."/>
            <person name="Yoshinaga Y."/>
            <person name="Zwiers L.-H."/>
            <person name="Turgeon B."/>
            <person name="Goodwin S."/>
            <person name="Spatafora J."/>
            <person name="Crous P."/>
            <person name="Grigoriev I."/>
        </authorList>
    </citation>
    <scope>NUCLEOTIDE SEQUENCE</scope>
    <source>
        <strain evidence="2">CBS 113389</strain>
    </source>
</reference>
<evidence type="ECO:0000313" key="2">
    <source>
        <dbReference type="EMBL" id="KAF2479850.1"/>
    </source>
</evidence>
<dbReference type="OrthoDB" id="3946590at2759"/>
<dbReference type="RefSeq" id="XP_033586420.1">
    <property type="nucleotide sequence ID" value="XM_033734458.1"/>
</dbReference>
<protein>
    <submittedName>
        <fullName evidence="2">Uncharacterized protein</fullName>
    </submittedName>
</protein>
<feature type="region of interest" description="Disordered" evidence="1">
    <location>
        <begin position="366"/>
        <end position="433"/>
    </location>
</feature>
<gene>
    <name evidence="2" type="ORF">BDY17DRAFT_302791</name>
</gene>